<dbReference type="Proteomes" id="UP001341840">
    <property type="component" value="Unassembled WGS sequence"/>
</dbReference>
<evidence type="ECO:0000313" key="2">
    <source>
        <dbReference type="EMBL" id="MED6119280.1"/>
    </source>
</evidence>
<feature type="region of interest" description="Disordered" evidence="1">
    <location>
        <begin position="1"/>
        <end position="65"/>
    </location>
</feature>
<gene>
    <name evidence="2" type="ORF">PIB30_010203</name>
</gene>
<accession>A0ABU6R6G6</accession>
<evidence type="ECO:0000256" key="1">
    <source>
        <dbReference type="SAM" id="MobiDB-lite"/>
    </source>
</evidence>
<evidence type="ECO:0000313" key="3">
    <source>
        <dbReference type="Proteomes" id="UP001341840"/>
    </source>
</evidence>
<dbReference type="EMBL" id="JASCZI010030232">
    <property type="protein sequence ID" value="MED6119280.1"/>
    <property type="molecule type" value="Genomic_DNA"/>
</dbReference>
<sequence length="65" mass="7281">MQSYSLNNNDYSDDTRGEPPPIFGASEIEDFNMEEISNVEVEDTVEDGENHNNDAGDKTENVLLD</sequence>
<feature type="compositionally biased region" description="Basic and acidic residues" evidence="1">
    <location>
        <begin position="48"/>
        <end position="65"/>
    </location>
</feature>
<name>A0ABU6R6G6_9FABA</name>
<reference evidence="2 3" key="1">
    <citation type="journal article" date="2023" name="Plants (Basel)">
        <title>Bridging the Gap: Combining Genomics and Transcriptomics Approaches to Understand Stylosanthes scabra, an Orphan Legume from the Brazilian Caatinga.</title>
        <authorList>
            <person name="Ferreira-Neto J.R.C."/>
            <person name="da Silva M.D."/>
            <person name="Binneck E."/>
            <person name="de Melo N.F."/>
            <person name="da Silva R.H."/>
            <person name="de Melo A.L.T.M."/>
            <person name="Pandolfi V."/>
            <person name="Bustamante F.O."/>
            <person name="Brasileiro-Vidal A.C."/>
            <person name="Benko-Iseppon A.M."/>
        </authorList>
    </citation>
    <scope>NUCLEOTIDE SEQUENCE [LARGE SCALE GENOMIC DNA]</scope>
    <source>
        <tissue evidence="2">Leaves</tissue>
    </source>
</reference>
<proteinExistence type="predicted"/>
<protein>
    <submittedName>
        <fullName evidence="2">Uncharacterized protein</fullName>
    </submittedName>
</protein>
<comment type="caution">
    <text evidence="2">The sequence shown here is derived from an EMBL/GenBank/DDBJ whole genome shotgun (WGS) entry which is preliminary data.</text>
</comment>
<keyword evidence="3" id="KW-1185">Reference proteome</keyword>
<feature type="compositionally biased region" description="Polar residues" evidence="1">
    <location>
        <begin position="1"/>
        <end position="10"/>
    </location>
</feature>
<organism evidence="2 3">
    <name type="scientific">Stylosanthes scabra</name>
    <dbReference type="NCBI Taxonomy" id="79078"/>
    <lineage>
        <taxon>Eukaryota</taxon>
        <taxon>Viridiplantae</taxon>
        <taxon>Streptophyta</taxon>
        <taxon>Embryophyta</taxon>
        <taxon>Tracheophyta</taxon>
        <taxon>Spermatophyta</taxon>
        <taxon>Magnoliopsida</taxon>
        <taxon>eudicotyledons</taxon>
        <taxon>Gunneridae</taxon>
        <taxon>Pentapetalae</taxon>
        <taxon>rosids</taxon>
        <taxon>fabids</taxon>
        <taxon>Fabales</taxon>
        <taxon>Fabaceae</taxon>
        <taxon>Papilionoideae</taxon>
        <taxon>50 kb inversion clade</taxon>
        <taxon>dalbergioids sensu lato</taxon>
        <taxon>Dalbergieae</taxon>
        <taxon>Pterocarpus clade</taxon>
        <taxon>Stylosanthes</taxon>
    </lineage>
</organism>